<dbReference type="InterPro" id="IPR006379">
    <property type="entry name" value="HAD-SF_hydro_IIB"/>
</dbReference>
<dbReference type="Gene3D" id="3.30.1240.10">
    <property type="match status" value="1"/>
</dbReference>
<dbReference type="PROSITE" id="PS01229">
    <property type="entry name" value="COF_2"/>
    <property type="match status" value="1"/>
</dbReference>
<gene>
    <name evidence="1" type="ORF">IAA42_04440</name>
</gene>
<dbReference type="InterPro" id="IPR036412">
    <property type="entry name" value="HAD-like_sf"/>
</dbReference>
<dbReference type="Pfam" id="PF08282">
    <property type="entry name" value="Hydrolase_3"/>
    <property type="match status" value="1"/>
</dbReference>
<accession>A0A9D1ZAM9</accession>
<dbReference type="SFLD" id="SFLDS00003">
    <property type="entry name" value="Haloacid_Dehalogenase"/>
    <property type="match status" value="1"/>
</dbReference>
<dbReference type="GO" id="GO:0016791">
    <property type="term" value="F:phosphatase activity"/>
    <property type="evidence" value="ECO:0007669"/>
    <property type="project" value="TreeGrafter"/>
</dbReference>
<dbReference type="Gene3D" id="3.40.50.1000">
    <property type="entry name" value="HAD superfamily/HAD-like"/>
    <property type="match status" value="1"/>
</dbReference>
<dbReference type="InterPro" id="IPR000150">
    <property type="entry name" value="Cof"/>
</dbReference>
<dbReference type="SFLD" id="SFLDG01140">
    <property type="entry name" value="C2.B:_Phosphomannomutase_and_P"/>
    <property type="match status" value="1"/>
</dbReference>
<dbReference type="SUPFAM" id="SSF56784">
    <property type="entry name" value="HAD-like"/>
    <property type="match status" value="1"/>
</dbReference>
<dbReference type="GO" id="GO:0005829">
    <property type="term" value="C:cytosol"/>
    <property type="evidence" value="ECO:0007669"/>
    <property type="project" value="TreeGrafter"/>
</dbReference>
<dbReference type="NCBIfam" id="TIGR00099">
    <property type="entry name" value="Cof-subfamily"/>
    <property type="match status" value="1"/>
</dbReference>
<sequence length="273" mass="29577">MNYQLIAFDMDGTLLDTNKRVLPSTTEAISDATAAGKVVAICTGRCPKMVEVASADFADVRYAICCNGTIVYDLSEQRILEEHPMPDDVVARCYDALEGEDVMAEAFSGRGVFFQRSFIERVATYNMGPYKELYRATATLVDDIAATFHDPSITIPKFIFHFRDPEARERMIERAADLPVEMAKAEISSLEFTARGTDKGTGLLALADLLGIPREQTIAVGDSYNDLPMIHAAGLGVAMGNSREAVLAAAGVTVADNDSGGCAEAIRRYLLGE</sequence>
<dbReference type="PANTHER" id="PTHR10000">
    <property type="entry name" value="PHOSPHOSERINE PHOSPHATASE"/>
    <property type="match status" value="1"/>
</dbReference>
<dbReference type="NCBIfam" id="TIGR01484">
    <property type="entry name" value="HAD-SF-IIB"/>
    <property type="match status" value="1"/>
</dbReference>
<keyword evidence="1" id="KW-0378">Hydrolase</keyword>
<organism evidence="1 2">
    <name type="scientific">Candidatus Olsenella excrementavium</name>
    <dbReference type="NCBI Taxonomy" id="2838709"/>
    <lineage>
        <taxon>Bacteria</taxon>
        <taxon>Bacillati</taxon>
        <taxon>Actinomycetota</taxon>
        <taxon>Coriobacteriia</taxon>
        <taxon>Coriobacteriales</taxon>
        <taxon>Atopobiaceae</taxon>
        <taxon>Olsenella</taxon>
    </lineage>
</organism>
<dbReference type="AlphaFoldDB" id="A0A9D1ZAM9"/>
<reference evidence="1" key="2">
    <citation type="submission" date="2021-04" db="EMBL/GenBank/DDBJ databases">
        <authorList>
            <person name="Gilroy R."/>
        </authorList>
    </citation>
    <scope>NUCLEOTIDE SEQUENCE</scope>
    <source>
        <strain evidence="1">ChiHjej10B9-743</strain>
    </source>
</reference>
<reference evidence="1" key="1">
    <citation type="journal article" date="2021" name="PeerJ">
        <title>Extensive microbial diversity within the chicken gut microbiome revealed by metagenomics and culture.</title>
        <authorList>
            <person name="Gilroy R."/>
            <person name="Ravi A."/>
            <person name="Getino M."/>
            <person name="Pursley I."/>
            <person name="Horton D.L."/>
            <person name="Alikhan N.F."/>
            <person name="Baker D."/>
            <person name="Gharbi K."/>
            <person name="Hall N."/>
            <person name="Watson M."/>
            <person name="Adriaenssens E.M."/>
            <person name="Foster-Nyarko E."/>
            <person name="Jarju S."/>
            <person name="Secka A."/>
            <person name="Antonio M."/>
            <person name="Oren A."/>
            <person name="Chaudhuri R.R."/>
            <person name="La Ragione R."/>
            <person name="Hildebrand F."/>
            <person name="Pallen M.J."/>
        </authorList>
    </citation>
    <scope>NUCLEOTIDE SEQUENCE</scope>
    <source>
        <strain evidence="1">ChiHjej10B9-743</strain>
    </source>
</reference>
<dbReference type="Proteomes" id="UP000824133">
    <property type="component" value="Unassembled WGS sequence"/>
</dbReference>
<proteinExistence type="predicted"/>
<evidence type="ECO:0000313" key="1">
    <source>
        <dbReference type="EMBL" id="HIY79669.1"/>
    </source>
</evidence>
<name>A0A9D1ZAM9_9ACTN</name>
<evidence type="ECO:0000313" key="2">
    <source>
        <dbReference type="Proteomes" id="UP000824133"/>
    </source>
</evidence>
<dbReference type="InterPro" id="IPR023214">
    <property type="entry name" value="HAD_sf"/>
</dbReference>
<dbReference type="GO" id="GO:0000287">
    <property type="term" value="F:magnesium ion binding"/>
    <property type="evidence" value="ECO:0007669"/>
    <property type="project" value="TreeGrafter"/>
</dbReference>
<protein>
    <submittedName>
        <fullName evidence="1">HAD family hydrolase</fullName>
    </submittedName>
</protein>
<comment type="caution">
    <text evidence="1">The sequence shown here is derived from an EMBL/GenBank/DDBJ whole genome shotgun (WGS) entry which is preliminary data.</text>
</comment>
<dbReference type="PANTHER" id="PTHR10000:SF58">
    <property type="entry name" value="PYRIDOXAL PHOSPHATE PHOSPHATASE YBHA"/>
    <property type="match status" value="1"/>
</dbReference>
<dbReference type="EMBL" id="DXCP01000034">
    <property type="protein sequence ID" value="HIY79669.1"/>
    <property type="molecule type" value="Genomic_DNA"/>
</dbReference>